<comment type="function">
    <text evidence="7">Has an organic peroxide-dependent peroxidase activity.</text>
</comment>
<accession>A0ABW7WZW4</accession>
<comment type="similarity">
    <text evidence="1 7">Belongs to the catalase family.</text>
</comment>
<evidence type="ECO:0000256" key="2">
    <source>
        <dbReference type="ARBA" id="ARBA00022559"/>
    </source>
</evidence>
<dbReference type="Gene3D" id="1.20.1280.120">
    <property type="match status" value="1"/>
</dbReference>
<dbReference type="EC" id="1.11.1.-" evidence="7"/>
<proteinExistence type="inferred from homology"/>
<reference evidence="10 11" key="1">
    <citation type="submission" date="2024-10" db="EMBL/GenBank/DDBJ databases">
        <title>The Natural Products Discovery Center: Release of the First 8490 Sequenced Strains for Exploring Actinobacteria Biosynthetic Diversity.</title>
        <authorList>
            <person name="Kalkreuter E."/>
            <person name="Kautsar S.A."/>
            <person name="Yang D."/>
            <person name="Bader C.D."/>
            <person name="Teijaro C.N."/>
            <person name="Fluegel L."/>
            <person name="Davis C.M."/>
            <person name="Simpson J.R."/>
            <person name="Lauterbach L."/>
            <person name="Steele A.D."/>
            <person name="Gui C."/>
            <person name="Meng S."/>
            <person name="Li G."/>
            <person name="Viehrig K."/>
            <person name="Ye F."/>
            <person name="Su P."/>
            <person name="Kiefer A.F."/>
            <person name="Nichols A."/>
            <person name="Cepeda A.J."/>
            <person name="Yan W."/>
            <person name="Fan B."/>
            <person name="Jiang Y."/>
            <person name="Adhikari A."/>
            <person name="Zheng C.-J."/>
            <person name="Schuster L."/>
            <person name="Cowan T.M."/>
            <person name="Smanski M.J."/>
            <person name="Chevrette M.G."/>
            <person name="De Carvalho L.P.S."/>
            <person name="Shen B."/>
        </authorList>
    </citation>
    <scope>NUCLEOTIDE SEQUENCE [LARGE SCALE GENOMIC DNA]</scope>
    <source>
        <strain evidence="10 11">NPDC019275</strain>
    </source>
</reference>
<keyword evidence="3 7" id="KW-0349">Heme</keyword>
<keyword evidence="4 7" id="KW-0479">Metal-binding</keyword>
<feature type="domain" description="Catalase core" evidence="9">
    <location>
        <begin position="58"/>
        <end position="401"/>
    </location>
</feature>
<dbReference type="InterPro" id="IPR020835">
    <property type="entry name" value="Catalase_sf"/>
</dbReference>
<keyword evidence="8" id="KW-1133">Transmembrane helix</keyword>
<evidence type="ECO:0000313" key="10">
    <source>
        <dbReference type="EMBL" id="MFI2474394.1"/>
    </source>
</evidence>
<keyword evidence="8" id="KW-0812">Transmembrane</keyword>
<dbReference type="InterPro" id="IPR024168">
    <property type="entry name" value="Catalase_SrpA-type_pred"/>
</dbReference>
<dbReference type="EMBL" id="JBIRYO010000007">
    <property type="protein sequence ID" value="MFI2474394.1"/>
    <property type="molecule type" value="Genomic_DNA"/>
</dbReference>
<dbReference type="InterPro" id="IPR011614">
    <property type="entry name" value="Catalase_core"/>
</dbReference>
<evidence type="ECO:0000256" key="5">
    <source>
        <dbReference type="ARBA" id="ARBA00023002"/>
    </source>
</evidence>
<dbReference type="PANTHER" id="PTHR11465:SF9">
    <property type="entry name" value="CATALASE"/>
    <property type="match status" value="1"/>
</dbReference>
<protein>
    <recommendedName>
        <fullName evidence="7">Catalase-related peroxidase</fullName>
        <ecNumber evidence="7">1.11.1.-</ecNumber>
    </recommendedName>
</protein>
<evidence type="ECO:0000256" key="4">
    <source>
        <dbReference type="ARBA" id="ARBA00022723"/>
    </source>
</evidence>
<name>A0ABW7WZW4_9NOCA</name>
<dbReference type="PANTHER" id="PTHR11465">
    <property type="entry name" value="CATALASE"/>
    <property type="match status" value="1"/>
</dbReference>
<dbReference type="RefSeq" id="WP_357405089.1">
    <property type="nucleotide sequence ID" value="NZ_JBEYCD010000006.1"/>
</dbReference>
<evidence type="ECO:0000256" key="8">
    <source>
        <dbReference type="SAM" id="Phobius"/>
    </source>
</evidence>
<feature type="transmembrane region" description="Helical" evidence="8">
    <location>
        <begin position="59"/>
        <end position="79"/>
    </location>
</feature>
<keyword evidence="5 7" id="KW-0560">Oxidoreductase</keyword>
<dbReference type="GO" id="GO:0004601">
    <property type="term" value="F:peroxidase activity"/>
    <property type="evidence" value="ECO:0007669"/>
    <property type="project" value="UniProtKB-KW"/>
</dbReference>
<evidence type="ECO:0000256" key="7">
    <source>
        <dbReference type="PIRNR" id="PIRNR000296"/>
    </source>
</evidence>
<gene>
    <name evidence="10" type="ORF">ACH49W_13550</name>
</gene>
<comment type="caution">
    <text evidence="10">The sequence shown here is derived from an EMBL/GenBank/DDBJ whole genome shotgun (WGS) entry which is preliminary data.</text>
</comment>
<keyword evidence="8" id="KW-0472">Membrane</keyword>
<dbReference type="InterPro" id="IPR018028">
    <property type="entry name" value="Catalase"/>
</dbReference>
<dbReference type="CDD" id="cd08153">
    <property type="entry name" value="srpA_like"/>
    <property type="match status" value="1"/>
</dbReference>
<dbReference type="SMART" id="SM01060">
    <property type="entry name" value="Catalase"/>
    <property type="match status" value="1"/>
</dbReference>
<dbReference type="SUPFAM" id="SSF56634">
    <property type="entry name" value="Heme-dependent catalase-like"/>
    <property type="match status" value="1"/>
</dbReference>
<dbReference type="Pfam" id="PF00199">
    <property type="entry name" value="Catalase"/>
    <property type="match status" value="2"/>
</dbReference>
<evidence type="ECO:0000313" key="11">
    <source>
        <dbReference type="Proteomes" id="UP001611415"/>
    </source>
</evidence>
<organism evidence="10 11">
    <name type="scientific">Nocardia xishanensis</name>
    <dbReference type="NCBI Taxonomy" id="238964"/>
    <lineage>
        <taxon>Bacteria</taxon>
        <taxon>Bacillati</taxon>
        <taxon>Actinomycetota</taxon>
        <taxon>Actinomycetes</taxon>
        <taxon>Mycobacteriales</taxon>
        <taxon>Nocardiaceae</taxon>
        <taxon>Nocardia</taxon>
    </lineage>
</organism>
<evidence type="ECO:0000256" key="3">
    <source>
        <dbReference type="ARBA" id="ARBA00022617"/>
    </source>
</evidence>
<dbReference type="PRINTS" id="PR00067">
    <property type="entry name" value="CATALASE"/>
</dbReference>
<dbReference type="PROSITE" id="PS51402">
    <property type="entry name" value="CATALASE_3"/>
    <property type="match status" value="1"/>
</dbReference>
<evidence type="ECO:0000256" key="6">
    <source>
        <dbReference type="ARBA" id="ARBA00023004"/>
    </source>
</evidence>
<dbReference type="Gene3D" id="2.40.180.10">
    <property type="entry name" value="Catalase core domain"/>
    <property type="match status" value="1"/>
</dbReference>
<evidence type="ECO:0000256" key="1">
    <source>
        <dbReference type="ARBA" id="ARBA00005329"/>
    </source>
</evidence>
<keyword evidence="6 7" id="KW-0408">Iron</keyword>
<evidence type="ECO:0000259" key="9">
    <source>
        <dbReference type="SMART" id="SM01060"/>
    </source>
</evidence>
<keyword evidence="11" id="KW-1185">Reference proteome</keyword>
<keyword evidence="2 7" id="KW-0575">Peroxidase</keyword>
<dbReference type="Proteomes" id="UP001611415">
    <property type="component" value="Unassembled WGS sequence"/>
</dbReference>
<sequence length="401" mass="42951">MAEPTWRSITAKRKEFATAGIRLELSDFNYGGIRMAERNSRDGTTGPSTGPFPLDRRTLLGGAAVAALGAAGIGGFLYAENRIGPWRLTARSVVDRLQDTGGGAFPGYRRNHAKGVAVAGYFDSNGNGAELSKASVFRPGRYRLAGRFSLAGPNPHVPDAPNTARGLGLQLFLPEGEQWRTAMINVPVFLDVTAQDFYDRTLAFAPDPATGKPDPAAVKDYIASHPKTAAALAVIQQGAPAPTFATSTFFSLNAFRFTNGDGHTVPVRWRLEPESPPPATGSATGDNALFDGLVTDMRAAPLRWRLVVVVGEPGVDPTDDATRMWPSDRRTVHVGTVVLDRIETESADNIRDVNFDPLVLPNGIEPSDDPLLPARSAVYAESFRRRAGEAKSADAVVVKEA</sequence>
<dbReference type="PIRSF" id="PIRSF000296">
    <property type="entry name" value="SrpA"/>
    <property type="match status" value="1"/>
</dbReference>
<comment type="cofactor">
    <cofactor evidence="7">
        <name>heme</name>
        <dbReference type="ChEBI" id="CHEBI:30413"/>
    </cofactor>
</comment>